<evidence type="ECO:0000313" key="3">
    <source>
        <dbReference type="Proteomes" id="UP001159363"/>
    </source>
</evidence>
<gene>
    <name evidence="2" type="ORF">PR048_011987</name>
</gene>
<protein>
    <recommendedName>
        <fullName evidence="1">Retrovirus-related Pol polyprotein from transposon TNT 1-94-like beta-barrel domain-containing protein</fullName>
    </recommendedName>
</protein>
<dbReference type="Proteomes" id="UP001159363">
    <property type="component" value="Chromosome X"/>
</dbReference>
<dbReference type="EMBL" id="JARBHB010000004">
    <property type="protein sequence ID" value="KAJ8885787.1"/>
    <property type="molecule type" value="Genomic_DNA"/>
</dbReference>
<dbReference type="Pfam" id="PF14223">
    <property type="entry name" value="Retrotran_gag_2"/>
    <property type="match status" value="1"/>
</dbReference>
<evidence type="ECO:0000259" key="1">
    <source>
        <dbReference type="Pfam" id="PF22936"/>
    </source>
</evidence>
<dbReference type="Pfam" id="PF22936">
    <property type="entry name" value="Pol_BBD"/>
    <property type="match status" value="1"/>
</dbReference>
<comment type="caution">
    <text evidence="2">The sequence shown here is derived from an EMBL/GenBank/DDBJ whole genome shotgun (WGS) entry which is preliminary data.</text>
</comment>
<sequence>MSDYLRRVDEILDNLKYLSADANESMAITKIMSSLPGQHQHFISAWGSMPAEQRKMDKLTSWLLVEKQQFKARVEDEESTSFTAFQMVKACRKRDRIGDGKVIQAVGIGDLKLRANDGHECLDTTLYNVLYVPNIKINHFLVLPQIKVTRYI</sequence>
<dbReference type="InterPro" id="IPR054722">
    <property type="entry name" value="PolX-like_BBD"/>
</dbReference>
<proteinExistence type="predicted"/>
<name>A0ABQ9HNG0_9NEOP</name>
<organism evidence="2 3">
    <name type="scientific">Dryococelus australis</name>
    <dbReference type="NCBI Taxonomy" id="614101"/>
    <lineage>
        <taxon>Eukaryota</taxon>
        <taxon>Metazoa</taxon>
        <taxon>Ecdysozoa</taxon>
        <taxon>Arthropoda</taxon>
        <taxon>Hexapoda</taxon>
        <taxon>Insecta</taxon>
        <taxon>Pterygota</taxon>
        <taxon>Neoptera</taxon>
        <taxon>Polyneoptera</taxon>
        <taxon>Phasmatodea</taxon>
        <taxon>Verophasmatodea</taxon>
        <taxon>Anareolatae</taxon>
        <taxon>Phasmatidae</taxon>
        <taxon>Eurycanthinae</taxon>
        <taxon>Dryococelus</taxon>
    </lineage>
</organism>
<feature type="domain" description="Retrovirus-related Pol polyprotein from transposon TNT 1-94-like beta-barrel" evidence="1">
    <location>
        <begin position="92"/>
        <end position="142"/>
    </location>
</feature>
<evidence type="ECO:0000313" key="2">
    <source>
        <dbReference type="EMBL" id="KAJ8885787.1"/>
    </source>
</evidence>
<accession>A0ABQ9HNG0</accession>
<keyword evidence="3" id="KW-1185">Reference proteome</keyword>
<reference evidence="2 3" key="1">
    <citation type="submission" date="2023-02" db="EMBL/GenBank/DDBJ databases">
        <title>LHISI_Scaffold_Assembly.</title>
        <authorList>
            <person name="Stuart O.P."/>
            <person name="Cleave R."/>
            <person name="Magrath M.J.L."/>
            <person name="Mikheyev A.S."/>
        </authorList>
    </citation>
    <scope>NUCLEOTIDE SEQUENCE [LARGE SCALE GENOMIC DNA]</scope>
    <source>
        <strain evidence="2">Daus_M_001</strain>
        <tissue evidence="2">Leg muscle</tissue>
    </source>
</reference>